<evidence type="ECO:0000256" key="7">
    <source>
        <dbReference type="ARBA" id="ARBA00023136"/>
    </source>
</evidence>
<dbReference type="AlphaFoldDB" id="A0A136WEN8"/>
<feature type="transmembrane region" description="Helical" evidence="10">
    <location>
        <begin position="128"/>
        <end position="151"/>
    </location>
</feature>
<dbReference type="GO" id="GO:0005886">
    <property type="term" value="C:plasma membrane"/>
    <property type="evidence" value="ECO:0007669"/>
    <property type="project" value="UniProtKB-SubCell"/>
</dbReference>
<keyword evidence="2" id="KW-0813">Transport</keyword>
<evidence type="ECO:0000313" key="13">
    <source>
        <dbReference type="Proteomes" id="UP000070539"/>
    </source>
</evidence>
<keyword evidence="3" id="KW-1003">Cell membrane</keyword>
<dbReference type="RefSeq" id="WP_066086917.1">
    <property type="nucleotide sequence ID" value="NZ_LRVM01000004.1"/>
</dbReference>
<organism evidence="12 13">
    <name type="scientific">Anaerotignum neopropionicum</name>
    <dbReference type="NCBI Taxonomy" id="36847"/>
    <lineage>
        <taxon>Bacteria</taxon>
        <taxon>Bacillati</taxon>
        <taxon>Bacillota</taxon>
        <taxon>Clostridia</taxon>
        <taxon>Lachnospirales</taxon>
        <taxon>Anaerotignaceae</taxon>
        <taxon>Anaerotignum</taxon>
    </lineage>
</organism>
<evidence type="ECO:0000256" key="2">
    <source>
        <dbReference type="ARBA" id="ARBA00022448"/>
    </source>
</evidence>
<evidence type="ECO:0000256" key="5">
    <source>
        <dbReference type="ARBA" id="ARBA00022692"/>
    </source>
</evidence>
<keyword evidence="5 10" id="KW-0812">Transmembrane</keyword>
<protein>
    <submittedName>
        <fullName evidence="12">Ectoine TRAP transporter small permease protein TeaB</fullName>
    </submittedName>
</protein>
<comment type="caution">
    <text evidence="12">The sequence shown here is derived from an EMBL/GenBank/DDBJ whole genome shotgun (WGS) entry which is preliminary data.</text>
</comment>
<keyword evidence="6 10" id="KW-1133">Transmembrane helix</keyword>
<sequence length="205" mass="23255">MIEKINKFILKIEEFLLGYIIIIMAVLLVINVFCRSVLNNSLSFAEELGGFLMVIVTFLGISTAARFYKHINMNAIVDNAPRAVKKVMAIVISGFTTVVTSWLTYVFIRYALDNAKVSRISTALELPMWILVAIVALGMFLVAVQYLICFIKNITQRDIYMGSHVKCGEGMEMIYEVEYKEFENKELEANSETENKVENKEVDAP</sequence>
<dbReference type="OrthoDB" id="45144at2"/>
<feature type="domain" description="Tripartite ATP-independent periplasmic transporters DctQ component" evidence="11">
    <location>
        <begin position="24"/>
        <end position="153"/>
    </location>
</feature>
<dbReference type="Proteomes" id="UP000070539">
    <property type="component" value="Unassembled WGS sequence"/>
</dbReference>
<evidence type="ECO:0000256" key="10">
    <source>
        <dbReference type="SAM" id="Phobius"/>
    </source>
</evidence>
<gene>
    <name evidence="12" type="primary">teaB_1</name>
    <name evidence="12" type="ORF">CLNEO_15280</name>
</gene>
<dbReference type="GO" id="GO:0015740">
    <property type="term" value="P:C4-dicarboxylate transport"/>
    <property type="evidence" value="ECO:0007669"/>
    <property type="project" value="TreeGrafter"/>
</dbReference>
<evidence type="ECO:0000256" key="3">
    <source>
        <dbReference type="ARBA" id="ARBA00022475"/>
    </source>
</evidence>
<dbReference type="PATRIC" id="fig|36847.3.peg.1783"/>
<feature type="transmembrane region" description="Helical" evidence="10">
    <location>
        <begin position="16"/>
        <end position="38"/>
    </location>
</feature>
<feature type="transmembrane region" description="Helical" evidence="10">
    <location>
        <begin position="50"/>
        <end position="68"/>
    </location>
</feature>
<accession>A0A136WEN8</accession>
<name>A0A136WEN8_9FIRM</name>
<evidence type="ECO:0000256" key="9">
    <source>
        <dbReference type="SAM" id="MobiDB-lite"/>
    </source>
</evidence>
<proteinExistence type="inferred from homology"/>
<dbReference type="PANTHER" id="PTHR35011">
    <property type="entry name" value="2,3-DIKETO-L-GULONATE TRAP TRANSPORTER SMALL PERMEASE PROTEIN YIAM"/>
    <property type="match status" value="1"/>
</dbReference>
<feature type="region of interest" description="Disordered" evidence="9">
    <location>
        <begin position="186"/>
        <end position="205"/>
    </location>
</feature>
<feature type="transmembrane region" description="Helical" evidence="10">
    <location>
        <begin position="89"/>
        <end position="108"/>
    </location>
</feature>
<comment type="subcellular location">
    <subcellularLocation>
        <location evidence="1">Cell inner membrane</location>
        <topology evidence="1">Multi-pass membrane protein</topology>
    </subcellularLocation>
</comment>
<keyword evidence="4" id="KW-0997">Cell inner membrane</keyword>
<dbReference type="STRING" id="36847.CLNEO_15280"/>
<evidence type="ECO:0000256" key="1">
    <source>
        <dbReference type="ARBA" id="ARBA00004429"/>
    </source>
</evidence>
<keyword evidence="13" id="KW-1185">Reference proteome</keyword>
<evidence type="ECO:0000256" key="6">
    <source>
        <dbReference type="ARBA" id="ARBA00022989"/>
    </source>
</evidence>
<evidence type="ECO:0000313" key="12">
    <source>
        <dbReference type="EMBL" id="KXL52986.1"/>
    </source>
</evidence>
<reference evidence="12 13" key="1">
    <citation type="submission" date="2016-01" db="EMBL/GenBank/DDBJ databases">
        <title>Genome sequence of Clostridium neopropionicum X4, DSM-3847.</title>
        <authorList>
            <person name="Poehlein A."/>
            <person name="Beck M.H."/>
            <person name="Bengelsdorf F.R."/>
            <person name="Daniel R."/>
            <person name="Duerre P."/>
        </authorList>
    </citation>
    <scope>NUCLEOTIDE SEQUENCE [LARGE SCALE GENOMIC DNA]</scope>
    <source>
        <strain evidence="12 13">DSM-3847</strain>
    </source>
</reference>
<evidence type="ECO:0000256" key="4">
    <source>
        <dbReference type="ARBA" id="ARBA00022519"/>
    </source>
</evidence>
<comment type="similarity">
    <text evidence="8">Belongs to the TRAP transporter small permease family.</text>
</comment>
<dbReference type="GO" id="GO:0022857">
    <property type="term" value="F:transmembrane transporter activity"/>
    <property type="evidence" value="ECO:0007669"/>
    <property type="project" value="TreeGrafter"/>
</dbReference>
<evidence type="ECO:0000259" key="11">
    <source>
        <dbReference type="Pfam" id="PF04290"/>
    </source>
</evidence>
<dbReference type="InterPro" id="IPR007387">
    <property type="entry name" value="TRAP_DctQ"/>
</dbReference>
<dbReference type="Pfam" id="PF04290">
    <property type="entry name" value="DctQ"/>
    <property type="match status" value="1"/>
</dbReference>
<evidence type="ECO:0000256" key="8">
    <source>
        <dbReference type="ARBA" id="ARBA00038436"/>
    </source>
</evidence>
<dbReference type="InterPro" id="IPR055348">
    <property type="entry name" value="DctQ"/>
</dbReference>
<dbReference type="EMBL" id="LRVM01000004">
    <property type="protein sequence ID" value="KXL52986.1"/>
    <property type="molecule type" value="Genomic_DNA"/>
</dbReference>
<dbReference type="PANTHER" id="PTHR35011:SF2">
    <property type="entry name" value="2,3-DIKETO-L-GULONATE TRAP TRANSPORTER SMALL PERMEASE PROTEIN YIAM"/>
    <property type="match status" value="1"/>
</dbReference>
<keyword evidence="7 10" id="KW-0472">Membrane</keyword>